<evidence type="ECO:0000256" key="2">
    <source>
        <dbReference type="ARBA" id="ARBA00020330"/>
    </source>
</evidence>
<dbReference type="PANTHER" id="PTHR31921:SF1">
    <property type="entry name" value="PROTEIN DPCD"/>
    <property type="match status" value="1"/>
</dbReference>
<dbReference type="Pfam" id="PF14913">
    <property type="entry name" value="DPCD"/>
    <property type="match status" value="1"/>
</dbReference>
<organism evidence="3">
    <name type="scientific">Xenopsylla cheopis</name>
    <name type="common">Oriental rat flea</name>
    <name type="synonym">Pulex cheopis</name>
    <dbReference type="NCBI Taxonomy" id="163159"/>
    <lineage>
        <taxon>Eukaryota</taxon>
        <taxon>Metazoa</taxon>
        <taxon>Ecdysozoa</taxon>
        <taxon>Arthropoda</taxon>
        <taxon>Hexapoda</taxon>
        <taxon>Insecta</taxon>
        <taxon>Pterygota</taxon>
        <taxon>Neoptera</taxon>
        <taxon>Endopterygota</taxon>
        <taxon>Siphonaptera</taxon>
        <taxon>Pulicidae</taxon>
        <taxon>Xenopsyllinae</taxon>
        <taxon>Xenopsylla</taxon>
    </lineage>
</organism>
<evidence type="ECO:0000256" key="1">
    <source>
        <dbReference type="ARBA" id="ARBA00010597"/>
    </source>
</evidence>
<accession>A0A6M2DIZ7</accession>
<sequence>MANQHEWLSLIRSAEKSAMIKDKLRKIHYKFPDGREMVEEYNTDTNVLSRRAWKKGSELGGQGTWIMELGDPLPQQMQAPDTIGIMESNTEPTLLKRMTRINIEWRIRNLSYPLETYAVSADINKNCIVVRTTNKKYYKEIDVPELKRTGLKPEQSRISINHQYNTLIITYKKPQEVIDLEKATQVVIADAKMVRGGGGGDMDCKPS</sequence>
<reference evidence="3" key="1">
    <citation type="submission" date="2020-03" db="EMBL/GenBank/DDBJ databases">
        <title>Transcriptomic Profiling of the Digestive Tract of the Rat Flea, Xenopsylla cheopis, Following Blood Feeding and Infection with Yersinia pestis.</title>
        <authorList>
            <person name="Bland D.M."/>
            <person name="Martens C.A."/>
            <person name="Virtaneva K."/>
            <person name="Kanakabandi K."/>
            <person name="Long D."/>
            <person name="Rosenke R."/>
            <person name="Saturday G.A."/>
            <person name="Hoyt F.H."/>
            <person name="Bruno D.P."/>
            <person name="Ribeiro J.M.C."/>
            <person name="Hinnebusch J."/>
        </authorList>
    </citation>
    <scope>NUCLEOTIDE SEQUENCE</scope>
</reference>
<name>A0A6M2DIZ7_XENCH</name>
<dbReference type="EMBL" id="GIIL01002573">
    <property type="protein sequence ID" value="NOV46299.1"/>
    <property type="molecule type" value="Transcribed_RNA"/>
</dbReference>
<proteinExistence type="inferred from homology"/>
<dbReference type="AlphaFoldDB" id="A0A6M2DIZ7"/>
<dbReference type="PANTHER" id="PTHR31921">
    <property type="entry name" value="PROTEIN DPCD"/>
    <property type="match status" value="1"/>
</dbReference>
<protein>
    <recommendedName>
        <fullName evidence="2">Protein DPCD</fullName>
    </recommendedName>
</protein>
<evidence type="ECO:0000313" key="3">
    <source>
        <dbReference type="EMBL" id="NOV46299.1"/>
    </source>
</evidence>
<dbReference type="PRINTS" id="PR02065">
    <property type="entry name" value="PROTEINDPCD"/>
</dbReference>
<dbReference type="InterPro" id="IPR026224">
    <property type="entry name" value="DPCD"/>
</dbReference>
<comment type="similarity">
    <text evidence="1">Belongs to the DPCD family.</text>
</comment>